<accession>C0DUX6</accession>
<organism evidence="1 2">
    <name type="scientific">Eikenella corrodens ATCC 23834</name>
    <dbReference type="NCBI Taxonomy" id="546274"/>
    <lineage>
        <taxon>Bacteria</taxon>
        <taxon>Pseudomonadati</taxon>
        <taxon>Pseudomonadota</taxon>
        <taxon>Betaproteobacteria</taxon>
        <taxon>Neisseriales</taxon>
        <taxon>Neisseriaceae</taxon>
        <taxon>Eikenella</taxon>
    </lineage>
</organism>
<proteinExistence type="predicted"/>
<protein>
    <submittedName>
        <fullName evidence="1">Uncharacterized protein</fullName>
    </submittedName>
</protein>
<dbReference type="EMBL" id="ACEA01000018">
    <property type="protein sequence ID" value="EEG24147.1"/>
    <property type="molecule type" value="Genomic_DNA"/>
</dbReference>
<evidence type="ECO:0000313" key="2">
    <source>
        <dbReference type="Proteomes" id="UP000005837"/>
    </source>
</evidence>
<dbReference type="HOGENOM" id="CLU_1862038_0_0_4"/>
<comment type="caution">
    <text evidence="1">The sequence shown here is derived from an EMBL/GenBank/DDBJ whole genome shotgun (WGS) entry which is preliminary data.</text>
</comment>
<gene>
    <name evidence="1" type="ORF">EIKCOROL_01165</name>
</gene>
<sequence length="137" mass="13190">MCTLENLEKALATAADFKAVVLAVGASHAAGAAGTLPAIATQGLTVGQHAAVGAGETVSHAAHLGVAGAGDGEVAAPIELAIARFGADWTIGLGNLAFHYAGGMVVHAVDVAAGAAEHFDIGMCGAGSEQDGCGDKG</sequence>
<evidence type="ECO:0000313" key="1">
    <source>
        <dbReference type="EMBL" id="EEG24147.1"/>
    </source>
</evidence>
<dbReference type="AlphaFoldDB" id="C0DUX6"/>
<reference evidence="1 2" key="1">
    <citation type="submission" date="2009-01" db="EMBL/GenBank/DDBJ databases">
        <authorList>
            <person name="Fulton L."/>
            <person name="Clifton S."/>
            <person name="Chinwalla A.T."/>
            <person name="Mitreva M."/>
            <person name="Sodergren E."/>
            <person name="Weinstock G."/>
            <person name="Clifton S."/>
            <person name="Dooling D.J."/>
            <person name="Fulton B."/>
            <person name="Minx P."/>
            <person name="Pepin K.H."/>
            <person name="Johnson M."/>
            <person name="Bhonagiri V."/>
            <person name="Nash W.E."/>
            <person name="Mardis E.R."/>
            <person name="Wilson R.K."/>
        </authorList>
    </citation>
    <scope>NUCLEOTIDE SEQUENCE [LARGE SCALE GENOMIC DNA]</scope>
    <source>
        <strain evidence="1 2">ATCC 23834</strain>
    </source>
</reference>
<name>C0DUX6_EIKCO</name>
<dbReference type="Proteomes" id="UP000005837">
    <property type="component" value="Unassembled WGS sequence"/>
</dbReference>